<evidence type="ECO:0000256" key="1">
    <source>
        <dbReference type="SAM" id="Phobius"/>
    </source>
</evidence>
<feature type="transmembrane region" description="Helical" evidence="1">
    <location>
        <begin position="122"/>
        <end position="144"/>
    </location>
</feature>
<keyword evidence="1" id="KW-1133">Transmembrane helix</keyword>
<keyword evidence="3" id="KW-1185">Reference proteome</keyword>
<sequence>MNTKNKTYRLTIRAVLTALIMLQAMVPFLGFIPLGVIDLTIIHITVIIAAVVLGTKDGMFIGLVWGIFTVVRAFTSPTNPLDTLVFTNPIISVVPRVLVGLVAGVLFTWLYKKYHKLTMATVVAAVFGSLTNTVLVLTLMGLLYTSSVANAYGVNPSGLVKVLGTLILTNGVAEMIGAAIITPLIVRALFAATHLSADNRN</sequence>
<comment type="caution">
    <text evidence="2">The sequence shown here is derived from an EMBL/GenBank/DDBJ whole genome shotgun (WGS) entry which is preliminary data.</text>
</comment>
<gene>
    <name evidence="2" type="ORF">JZO70_02280</name>
</gene>
<feature type="transmembrane region" description="Helical" evidence="1">
    <location>
        <begin position="90"/>
        <end position="110"/>
    </location>
</feature>
<evidence type="ECO:0000313" key="3">
    <source>
        <dbReference type="Proteomes" id="UP000664601"/>
    </source>
</evidence>
<name>A0ABS3L5T4_9ENTE</name>
<keyword evidence="1" id="KW-0472">Membrane</keyword>
<feature type="transmembrane region" description="Helical" evidence="1">
    <location>
        <begin position="12"/>
        <end position="30"/>
    </location>
</feature>
<proteinExistence type="predicted"/>
<evidence type="ECO:0000313" key="2">
    <source>
        <dbReference type="EMBL" id="MBO1304972.1"/>
    </source>
</evidence>
<protein>
    <submittedName>
        <fullName evidence="2">ECF transporter S component</fullName>
    </submittedName>
</protein>
<accession>A0ABS3L5T4</accession>
<reference evidence="2 3" key="1">
    <citation type="submission" date="2021-03" db="EMBL/GenBank/DDBJ databases">
        <title>Enterococcal diversity collection.</title>
        <authorList>
            <person name="Gilmore M.S."/>
            <person name="Schwartzman J."/>
            <person name="Van Tyne D."/>
            <person name="Martin M."/>
            <person name="Earl A.M."/>
            <person name="Manson A.L."/>
            <person name="Straub T."/>
            <person name="Salamzade R."/>
            <person name="Saavedra J."/>
            <person name="Lebreton F."/>
            <person name="Prichula J."/>
            <person name="Schaufler K."/>
            <person name="Gaca A."/>
            <person name="Sgardioli B."/>
            <person name="Wagenaar J."/>
            <person name="Strong T."/>
        </authorList>
    </citation>
    <scope>NUCLEOTIDE SEQUENCE [LARGE SCALE GENOMIC DNA]</scope>
    <source>
        <strain evidence="2 3">669A</strain>
    </source>
</reference>
<dbReference type="EMBL" id="JAFREM010000004">
    <property type="protein sequence ID" value="MBO1304972.1"/>
    <property type="molecule type" value="Genomic_DNA"/>
</dbReference>
<organism evidence="2 3">
    <name type="scientific">Candidatus Enterococcus moelleringii</name>
    <dbReference type="NCBI Taxonomy" id="2815325"/>
    <lineage>
        <taxon>Bacteria</taxon>
        <taxon>Bacillati</taxon>
        <taxon>Bacillota</taxon>
        <taxon>Bacilli</taxon>
        <taxon>Lactobacillales</taxon>
        <taxon>Enterococcaceae</taxon>
        <taxon>Enterococcus</taxon>
    </lineage>
</organism>
<dbReference type="Gene3D" id="1.10.1760.20">
    <property type="match status" value="1"/>
</dbReference>
<feature type="transmembrane region" description="Helical" evidence="1">
    <location>
        <begin position="164"/>
        <end position="190"/>
    </location>
</feature>
<dbReference type="InterPro" id="IPR024529">
    <property type="entry name" value="ECF_trnsprt_substrate-spec"/>
</dbReference>
<dbReference type="RefSeq" id="WP_207671918.1">
    <property type="nucleotide sequence ID" value="NZ_JAFREM010000004.1"/>
</dbReference>
<keyword evidence="1" id="KW-0812">Transmembrane</keyword>
<dbReference type="Proteomes" id="UP000664601">
    <property type="component" value="Unassembled WGS sequence"/>
</dbReference>
<dbReference type="Pfam" id="PF12822">
    <property type="entry name" value="ECF_trnsprt"/>
    <property type="match status" value="1"/>
</dbReference>